<dbReference type="Proteomes" id="UP000290567">
    <property type="component" value="Unassembled WGS sequence"/>
</dbReference>
<gene>
    <name evidence="2" type="ORF">NRIC_10050</name>
</gene>
<dbReference type="PANTHER" id="PTHR47738:SF3">
    <property type="entry name" value="PHOSPHOTRANSFERASE SYSTEM MANNITOL_FRUCTOSE-SPECIFIC IIA DOMAIN CONTAINING PROTEIN"/>
    <property type="match status" value="1"/>
</dbReference>
<dbReference type="AlphaFoldDB" id="A0A4P5P9U9"/>
<dbReference type="CDD" id="cd00211">
    <property type="entry name" value="PTS_IIA_fru"/>
    <property type="match status" value="1"/>
</dbReference>
<accession>A0A4P5P9U9</accession>
<organism evidence="2 3">
    <name type="scientific">Enterococcus florum</name>
    <dbReference type="NCBI Taxonomy" id="2480627"/>
    <lineage>
        <taxon>Bacteria</taxon>
        <taxon>Bacillati</taxon>
        <taxon>Bacillota</taxon>
        <taxon>Bacilli</taxon>
        <taxon>Lactobacillales</taxon>
        <taxon>Enterococcaceae</taxon>
        <taxon>Enterococcus</taxon>
    </lineage>
</organism>
<feature type="domain" description="PTS EIIA type-2" evidence="1">
    <location>
        <begin position="4"/>
        <end position="151"/>
    </location>
</feature>
<dbReference type="EMBL" id="BJCC01000008">
    <property type="protein sequence ID" value="GCF93114.1"/>
    <property type="molecule type" value="Genomic_DNA"/>
</dbReference>
<keyword evidence="3" id="KW-1185">Reference proteome</keyword>
<dbReference type="Gene3D" id="3.40.930.10">
    <property type="entry name" value="Mannitol-specific EII, Chain A"/>
    <property type="match status" value="1"/>
</dbReference>
<protein>
    <submittedName>
        <fullName evidence="2">PTS galactitol transporter subunit IIA</fullName>
    </submittedName>
</protein>
<dbReference type="PANTHER" id="PTHR47738">
    <property type="entry name" value="PTS SYSTEM FRUCTOSE-LIKE EIIA COMPONENT-RELATED"/>
    <property type="match status" value="1"/>
</dbReference>
<reference evidence="3" key="1">
    <citation type="submission" date="2019-02" db="EMBL/GenBank/DDBJ databases">
        <title>Draft genome sequence of Enterococcus sp. Gos25-1.</title>
        <authorList>
            <person name="Tanaka N."/>
            <person name="Shiwa Y."/>
            <person name="Fujita N."/>
        </authorList>
    </citation>
    <scope>NUCLEOTIDE SEQUENCE [LARGE SCALE GENOMIC DNA]</scope>
    <source>
        <strain evidence="3">Gos25-1</strain>
    </source>
</reference>
<name>A0A4P5P9U9_9ENTE</name>
<evidence type="ECO:0000313" key="2">
    <source>
        <dbReference type="EMBL" id="GCF93114.1"/>
    </source>
</evidence>
<dbReference type="InterPro" id="IPR002178">
    <property type="entry name" value="PTS_EIIA_type-2_dom"/>
</dbReference>
<evidence type="ECO:0000259" key="1">
    <source>
        <dbReference type="PROSITE" id="PS51094"/>
    </source>
</evidence>
<dbReference type="SUPFAM" id="SSF55804">
    <property type="entry name" value="Phoshotransferase/anion transport protein"/>
    <property type="match status" value="1"/>
</dbReference>
<dbReference type="RefSeq" id="WP_146621587.1">
    <property type="nucleotide sequence ID" value="NZ_BJCC01000008.1"/>
</dbReference>
<sequence length="154" mass="17403">MGKKLFYEELVFLDKKYHDQAEFFRSICADLQQLGWVKSSFYQAITEREAAFSTGLETQPFSVAIPHTDAEHVEKNFIAFVRVVEPISFVHMGIPDKMVEAQMLFVLGIADASNQVKILSNMIELLSNEAMMKQLISAQDPADIVQIMNQAVSL</sequence>
<dbReference type="OrthoDB" id="370976at2"/>
<dbReference type="Pfam" id="PF00359">
    <property type="entry name" value="PTS_EIIA_2"/>
    <property type="match status" value="1"/>
</dbReference>
<dbReference type="PROSITE" id="PS51094">
    <property type="entry name" value="PTS_EIIA_TYPE_2"/>
    <property type="match status" value="1"/>
</dbReference>
<dbReference type="InterPro" id="IPR051541">
    <property type="entry name" value="PTS_SugarTrans_NitroReg"/>
</dbReference>
<proteinExistence type="predicted"/>
<dbReference type="InterPro" id="IPR016152">
    <property type="entry name" value="PTrfase/Anion_transptr"/>
</dbReference>
<evidence type="ECO:0000313" key="3">
    <source>
        <dbReference type="Proteomes" id="UP000290567"/>
    </source>
</evidence>
<comment type="caution">
    <text evidence="2">The sequence shown here is derived from an EMBL/GenBank/DDBJ whole genome shotgun (WGS) entry which is preliminary data.</text>
</comment>